<evidence type="ECO:0000256" key="1">
    <source>
        <dbReference type="ARBA" id="ARBA00022690"/>
    </source>
</evidence>
<keyword evidence="1" id="KW-0646">Protease inhibitor</keyword>
<dbReference type="GO" id="GO:0004867">
    <property type="term" value="F:serine-type endopeptidase inhibitor activity"/>
    <property type="evidence" value="ECO:0007669"/>
    <property type="project" value="UniProtKB-KW"/>
</dbReference>
<comment type="caution">
    <text evidence="5">The sequence shown here is derived from an EMBL/GenBank/DDBJ whole genome shotgun (WGS) entry which is preliminary data.</text>
</comment>
<protein>
    <submittedName>
        <fullName evidence="5">Trypsin Inhibitor like cysteine rich domain protein</fullName>
    </submittedName>
</protein>
<evidence type="ECO:0000256" key="3">
    <source>
        <dbReference type="ARBA" id="ARBA00023157"/>
    </source>
</evidence>
<dbReference type="InterPro" id="IPR002919">
    <property type="entry name" value="TIL_dom"/>
</dbReference>
<dbReference type="STRING" id="29170.A0A368GI68"/>
<proteinExistence type="predicted"/>
<keyword evidence="2" id="KW-0722">Serine protease inhibitor</keyword>
<dbReference type="EMBL" id="JOJR01000140">
    <property type="protein sequence ID" value="RCN44052.1"/>
    <property type="molecule type" value="Genomic_DNA"/>
</dbReference>
<evidence type="ECO:0000313" key="5">
    <source>
        <dbReference type="EMBL" id="RCN44052.1"/>
    </source>
</evidence>
<evidence type="ECO:0000256" key="2">
    <source>
        <dbReference type="ARBA" id="ARBA00022900"/>
    </source>
</evidence>
<dbReference type="Proteomes" id="UP000252519">
    <property type="component" value="Unassembled WGS sequence"/>
</dbReference>
<dbReference type="SUPFAM" id="SSF57567">
    <property type="entry name" value="Serine protease inhibitors"/>
    <property type="match status" value="2"/>
</dbReference>
<keyword evidence="3" id="KW-1015">Disulfide bond</keyword>
<dbReference type="AlphaFoldDB" id="A0A368GI68"/>
<feature type="domain" description="TIL" evidence="4">
    <location>
        <begin position="202"/>
        <end position="258"/>
    </location>
</feature>
<dbReference type="PANTHER" id="PTHR23259">
    <property type="entry name" value="RIDDLE"/>
    <property type="match status" value="1"/>
</dbReference>
<dbReference type="CDD" id="cd19941">
    <property type="entry name" value="TIL"/>
    <property type="match status" value="2"/>
</dbReference>
<feature type="domain" description="TIL" evidence="4">
    <location>
        <begin position="110"/>
        <end position="168"/>
    </location>
</feature>
<dbReference type="InterPro" id="IPR051368">
    <property type="entry name" value="SerProtInhib-TIL_Domain"/>
</dbReference>
<reference evidence="5 6" key="1">
    <citation type="submission" date="2014-10" db="EMBL/GenBank/DDBJ databases">
        <title>Draft genome of the hookworm Ancylostoma caninum.</title>
        <authorList>
            <person name="Mitreva M."/>
        </authorList>
    </citation>
    <scope>NUCLEOTIDE SEQUENCE [LARGE SCALE GENOMIC DNA]</scope>
    <source>
        <strain evidence="5 6">Baltimore</strain>
    </source>
</reference>
<dbReference type="Pfam" id="PF01826">
    <property type="entry name" value="TIL"/>
    <property type="match status" value="2"/>
</dbReference>
<evidence type="ECO:0000259" key="4">
    <source>
        <dbReference type="Pfam" id="PF01826"/>
    </source>
</evidence>
<name>A0A368GI68_ANCCA</name>
<organism evidence="5 6">
    <name type="scientific">Ancylostoma caninum</name>
    <name type="common">Dog hookworm</name>
    <dbReference type="NCBI Taxonomy" id="29170"/>
    <lineage>
        <taxon>Eukaryota</taxon>
        <taxon>Metazoa</taxon>
        <taxon>Ecdysozoa</taxon>
        <taxon>Nematoda</taxon>
        <taxon>Chromadorea</taxon>
        <taxon>Rhabditida</taxon>
        <taxon>Rhabditina</taxon>
        <taxon>Rhabditomorpha</taxon>
        <taxon>Strongyloidea</taxon>
        <taxon>Ancylostomatidae</taxon>
        <taxon>Ancylostomatinae</taxon>
        <taxon>Ancylostoma</taxon>
    </lineage>
</organism>
<dbReference type="PANTHER" id="PTHR23259:SF82">
    <property type="entry name" value="SERINE PROTEASE INHIBITOR 1 PROTEIN"/>
    <property type="match status" value="1"/>
</dbReference>
<keyword evidence="6" id="KW-1185">Reference proteome</keyword>
<dbReference type="InterPro" id="IPR036084">
    <property type="entry name" value="Ser_inhib-like_sf"/>
</dbReference>
<feature type="non-terminal residue" evidence="5">
    <location>
        <position position="1"/>
    </location>
</feature>
<dbReference type="Gene3D" id="2.10.25.10">
    <property type="entry name" value="Laminin"/>
    <property type="match status" value="2"/>
</dbReference>
<accession>A0A368GI68</accession>
<dbReference type="OrthoDB" id="7695409at2759"/>
<evidence type="ECO:0000313" key="6">
    <source>
        <dbReference type="Proteomes" id="UP000252519"/>
    </source>
</evidence>
<gene>
    <name evidence="5" type="ORF">ANCCAN_09997</name>
</gene>
<sequence>LFRCWHPSYIPLSNLRKEVNGYLNSSAEESLIFQREDSGAKFARKRIQDEPDTGACARANCGEGWRCVAIEGKARCLPTPNPCDTFQCASDEDCVLDHGLPYCQKKISNCPQNETRQECGSLCEGLCLVTVLGNLTCGVPDVCAWPSCACNEGYYRDALGHCVMEQDCFPDAACFASPPPCKETEACSVEDGKVICIPALICGENEEYNDCGNSCEPKCDGIFKKKTKCLKKCTTPACVCKRGYYRQASGECVRKRRCRRRSEARKPLGKKKDMMTAYGDEPITGYKMKAFTKATRRLSQGFSEKVVV</sequence>